<evidence type="ECO:0000313" key="6">
    <source>
        <dbReference type="EMBL" id="MBB4172384.1"/>
    </source>
</evidence>
<dbReference type="InterPro" id="IPR041382">
    <property type="entry name" value="SH3_16"/>
</dbReference>
<dbReference type="Pfam" id="PF18348">
    <property type="entry name" value="SH3_16"/>
    <property type="match status" value="1"/>
</dbReference>
<evidence type="ECO:0000256" key="1">
    <source>
        <dbReference type="ARBA" id="ARBA00007074"/>
    </source>
</evidence>
<dbReference type="InterPro" id="IPR038765">
    <property type="entry name" value="Papain-like_cys_pep_sf"/>
</dbReference>
<feature type="domain" description="NlpC/P60" evidence="5">
    <location>
        <begin position="137"/>
        <end position="258"/>
    </location>
</feature>
<dbReference type="AlphaFoldDB" id="A0A7W6M4N5"/>
<dbReference type="OrthoDB" id="9813368at2"/>
<evidence type="ECO:0000256" key="4">
    <source>
        <dbReference type="ARBA" id="ARBA00022807"/>
    </source>
</evidence>
<dbReference type="PROSITE" id="PS51935">
    <property type="entry name" value="NLPC_P60"/>
    <property type="match status" value="1"/>
</dbReference>
<dbReference type="GO" id="GO:0008234">
    <property type="term" value="F:cysteine-type peptidase activity"/>
    <property type="evidence" value="ECO:0007669"/>
    <property type="project" value="UniProtKB-KW"/>
</dbReference>
<comment type="similarity">
    <text evidence="1">Belongs to the peptidase C40 family.</text>
</comment>
<dbReference type="Pfam" id="PF00877">
    <property type="entry name" value="NLPC_P60"/>
    <property type="match status" value="1"/>
</dbReference>
<dbReference type="GO" id="GO:0006508">
    <property type="term" value="P:proteolysis"/>
    <property type="evidence" value="ECO:0007669"/>
    <property type="project" value="UniProtKB-KW"/>
</dbReference>
<protein>
    <submittedName>
        <fullName evidence="6">Cell wall-associated NlpC family hydrolase</fullName>
    </submittedName>
</protein>
<dbReference type="PANTHER" id="PTHR47359">
    <property type="entry name" value="PEPTIDOGLYCAN DL-ENDOPEPTIDASE CWLO"/>
    <property type="match status" value="1"/>
</dbReference>
<dbReference type="Proteomes" id="UP000565745">
    <property type="component" value="Unassembled WGS sequence"/>
</dbReference>
<dbReference type="SUPFAM" id="SSF54001">
    <property type="entry name" value="Cysteine proteinases"/>
    <property type="match status" value="1"/>
</dbReference>
<evidence type="ECO:0000313" key="7">
    <source>
        <dbReference type="Proteomes" id="UP000565745"/>
    </source>
</evidence>
<keyword evidence="4" id="KW-0788">Thiol protease</keyword>
<evidence type="ECO:0000256" key="2">
    <source>
        <dbReference type="ARBA" id="ARBA00022670"/>
    </source>
</evidence>
<dbReference type="Gene3D" id="3.90.1720.10">
    <property type="entry name" value="endopeptidase domain like (from Nostoc punctiforme)"/>
    <property type="match status" value="1"/>
</dbReference>
<evidence type="ECO:0000259" key="5">
    <source>
        <dbReference type="PROSITE" id="PS51935"/>
    </source>
</evidence>
<accession>A0A7W6M4N5</accession>
<sequence>MSDPRLTPDPALVTGSTSARIIRPVVDLCRSPEGPRDRQLLFGETVTVLGDVDGWSYVQSVKDGYCGHLRSACLGPDQTATHIVSAPATHVYARADFKSADRMSLSHASRLRVTDTDGRFACTSIGYVPLVHLTEITTRGTDPADIAALFLGTPYLWGGNSRFGIDCSGVVQAALLACGLPCPGDSDMQQSLGVAADGGYRRNDLLFWKGHVALVTSADQLIHANAGAMACVYEGIEETIHRIETQGDGPVTAHRRLPSLHSADELAL</sequence>
<keyword evidence="2" id="KW-0645">Protease</keyword>
<proteinExistence type="inferred from homology"/>
<keyword evidence="7" id="KW-1185">Reference proteome</keyword>
<keyword evidence="3 6" id="KW-0378">Hydrolase</keyword>
<dbReference type="InterPro" id="IPR000064">
    <property type="entry name" value="NLP_P60_dom"/>
</dbReference>
<dbReference type="EMBL" id="JACIFU010000001">
    <property type="protein sequence ID" value="MBB4172384.1"/>
    <property type="molecule type" value="Genomic_DNA"/>
</dbReference>
<name>A0A7W6M4N5_9RHOB</name>
<organism evidence="6 7">
    <name type="scientific">Sulfitobacter noctilucicola</name>
    <dbReference type="NCBI Taxonomy" id="1342301"/>
    <lineage>
        <taxon>Bacteria</taxon>
        <taxon>Pseudomonadati</taxon>
        <taxon>Pseudomonadota</taxon>
        <taxon>Alphaproteobacteria</taxon>
        <taxon>Rhodobacterales</taxon>
        <taxon>Roseobacteraceae</taxon>
        <taxon>Sulfitobacter</taxon>
    </lineage>
</organism>
<dbReference type="InterPro" id="IPR051794">
    <property type="entry name" value="PG_Endopeptidase_C40"/>
</dbReference>
<comment type="caution">
    <text evidence="6">The sequence shown here is derived from an EMBL/GenBank/DDBJ whole genome shotgun (WGS) entry which is preliminary data.</text>
</comment>
<reference evidence="6 7" key="1">
    <citation type="submission" date="2020-08" db="EMBL/GenBank/DDBJ databases">
        <title>Genomic Encyclopedia of Type Strains, Phase IV (KMG-IV): sequencing the most valuable type-strain genomes for metagenomic binning, comparative biology and taxonomic classification.</title>
        <authorList>
            <person name="Goeker M."/>
        </authorList>
    </citation>
    <scope>NUCLEOTIDE SEQUENCE [LARGE SCALE GENOMIC DNA]</scope>
    <source>
        <strain evidence="6 7">DSM 101015</strain>
    </source>
</reference>
<dbReference type="RefSeq" id="WP_025055522.1">
    <property type="nucleotide sequence ID" value="NZ_JACIFU010000001.1"/>
</dbReference>
<dbReference type="PANTHER" id="PTHR47359:SF3">
    <property type="entry name" value="NLP_P60 DOMAIN-CONTAINING PROTEIN-RELATED"/>
    <property type="match status" value="1"/>
</dbReference>
<gene>
    <name evidence="6" type="ORF">GGR93_000145</name>
</gene>
<evidence type="ECO:0000256" key="3">
    <source>
        <dbReference type="ARBA" id="ARBA00022801"/>
    </source>
</evidence>